<dbReference type="InterPro" id="IPR019787">
    <property type="entry name" value="Znf_PHD-finger"/>
</dbReference>
<evidence type="ECO:0000256" key="5">
    <source>
        <dbReference type="ARBA" id="ARBA00015153"/>
    </source>
</evidence>
<dbReference type="CDD" id="cd15517">
    <property type="entry name" value="PHD_TCF19_like"/>
    <property type="match status" value="1"/>
</dbReference>
<dbReference type="InterPro" id="IPR011011">
    <property type="entry name" value="Znf_FYVE_PHD"/>
</dbReference>
<comment type="subcellular location">
    <subcellularLocation>
        <location evidence="2">Nucleus</location>
    </subcellularLocation>
</comment>
<keyword evidence="10" id="KW-0408">Iron</keyword>
<evidence type="ECO:0000256" key="3">
    <source>
        <dbReference type="ARBA" id="ARBA00008037"/>
    </source>
</evidence>
<dbReference type="GO" id="GO:0140680">
    <property type="term" value="F:histone H3K36me/H3K36me2 demethylase activity"/>
    <property type="evidence" value="ECO:0007669"/>
    <property type="project" value="UniProtKB-EC"/>
</dbReference>
<keyword evidence="7 16" id="KW-0863">Zinc-finger</keyword>
<gene>
    <name evidence="19" type="ORF">BC938DRAFT_473374</name>
</gene>
<keyword evidence="12" id="KW-0804">Transcription</keyword>
<evidence type="ECO:0000256" key="10">
    <source>
        <dbReference type="ARBA" id="ARBA00023004"/>
    </source>
</evidence>
<evidence type="ECO:0000256" key="14">
    <source>
        <dbReference type="ARBA" id="ARBA00031083"/>
    </source>
</evidence>
<accession>A0A433Q467</accession>
<keyword evidence="13" id="KW-0539">Nucleus</keyword>
<dbReference type="AlphaFoldDB" id="A0A433Q467"/>
<dbReference type="InterPro" id="IPR001965">
    <property type="entry name" value="Znf_PHD"/>
</dbReference>
<evidence type="ECO:0000256" key="12">
    <source>
        <dbReference type="ARBA" id="ARBA00023163"/>
    </source>
</evidence>
<evidence type="ECO:0000259" key="17">
    <source>
        <dbReference type="PROSITE" id="PS50016"/>
    </source>
</evidence>
<dbReference type="EC" id="1.14.11.27" evidence="4"/>
<name>A0A433Q467_9FUNG</name>
<keyword evidence="8" id="KW-0862">Zinc</keyword>
<reference evidence="19 20" key="1">
    <citation type="journal article" date="2018" name="New Phytol.">
        <title>Phylogenomics of Endogonaceae and evolution of mycorrhizas within Mucoromycota.</title>
        <authorList>
            <person name="Chang Y."/>
            <person name="Desiro A."/>
            <person name="Na H."/>
            <person name="Sandor L."/>
            <person name="Lipzen A."/>
            <person name="Clum A."/>
            <person name="Barry K."/>
            <person name="Grigoriev I.V."/>
            <person name="Martin F.M."/>
            <person name="Stajich J.E."/>
            <person name="Smith M.E."/>
            <person name="Bonito G."/>
            <person name="Spatafora J.W."/>
        </authorList>
    </citation>
    <scope>NUCLEOTIDE SEQUENCE [LARGE SCALE GENOMIC DNA]</scope>
    <source>
        <strain evidence="19 20">AD002</strain>
    </source>
</reference>
<dbReference type="SUPFAM" id="SSF57903">
    <property type="entry name" value="FYVE/PHD zinc finger"/>
    <property type="match status" value="1"/>
</dbReference>
<evidence type="ECO:0000256" key="6">
    <source>
        <dbReference type="ARBA" id="ARBA00022723"/>
    </source>
</evidence>
<dbReference type="SMART" id="SM00249">
    <property type="entry name" value="PHD"/>
    <property type="match status" value="1"/>
</dbReference>
<keyword evidence="11" id="KW-0805">Transcription regulation</keyword>
<organism evidence="19 20">
    <name type="scientific">Jimgerdemannia flammicorona</name>
    <dbReference type="NCBI Taxonomy" id="994334"/>
    <lineage>
        <taxon>Eukaryota</taxon>
        <taxon>Fungi</taxon>
        <taxon>Fungi incertae sedis</taxon>
        <taxon>Mucoromycota</taxon>
        <taxon>Mucoromycotina</taxon>
        <taxon>Endogonomycetes</taxon>
        <taxon>Endogonales</taxon>
        <taxon>Endogonaceae</taxon>
        <taxon>Jimgerdemannia</taxon>
    </lineage>
</organism>
<evidence type="ECO:0000256" key="11">
    <source>
        <dbReference type="ARBA" id="ARBA00023015"/>
    </source>
</evidence>
<dbReference type="PROSITE" id="PS01359">
    <property type="entry name" value="ZF_PHD_1"/>
    <property type="match status" value="1"/>
</dbReference>
<protein>
    <recommendedName>
        <fullName evidence="5">JmjC domain-containing histone demethylation protein 1</fullName>
        <ecNumber evidence="4">1.14.11.27</ecNumber>
    </recommendedName>
    <alternativeName>
        <fullName evidence="14">[Histone-H3]-lysine-36 demethylase 1</fullName>
    </alternativeName>
</protein>
<dbReference type="InterPro" id="IPR019786">
    <property type="entry name" value="Zinc_finger_PHD-type_CS"/>
</dbReference>
<evidence type="ECO:0000256" key="4">
    <source>
        <dbReference type="ARBA" id="ARBA00013246"/>
    </source>
</evidence>
<dbReference type="PANTHER" id="PTHR23123">
    <property type="entry name" value="PHD/F-BOX CONTAINING PROTEIN"/>
    <property type="match status" value="1"/>
</dbReference>
<dbReference type="EMBL" id="RBNJ01015573">
    <property type="protein sequence ID" value="RUS24576.1"/>
    <property type="molecule type" value="Genomic_DNA"/>
</dbReference>
<keyword evidence="9" id="KW-0560">Oxidoreductase</keyword>
<comment type="cofactor">
    <cofactor evidence="1">
        <name>Fe(2+)</name>
        <dbReference type="ChEBI" id="CHEBI:29033"/>
    </cofactor>
</comment>
<dbReference type="GO" id="GO:0008270">
    <property type="term" value="F:zinc ion binding"/>
    <property type="evidence" value="ECO:0007669"/>
    <property type="project" value="UniProtKB-KW"/>
</dbReference>
<comment type="caution">
    <text evidence="19">The sequence shown here is derived from an EMBL/GenBank/DDBJ whole genome shotgun (WGS) entry which is preliminary data.</text>
</comment>
<keyword evidence="6" id="KW-0479">Metal-binding</keyword>
<evidence type="ECO:0000256" key="7">
    <source>
        <dbReference type="ARBA" id="ARBA00022771"/>
    </source>
</evidence>
<evidence type="ECO:0000259" key="18">
    <source>
        <dbReference type="PROSITE" id="PS51184"/>
    </source>
</evidence>
<dbReference type="PROSITE" id="PS50016">
    <property type="entry name" value="ZF_PHD_2"/>
    <property type="match status" value="1"/>
</dbReference>
<dbReference type="Proteomes" id="UP000274822">
    <property type="component" value="Unassembled WGS sequence"/>
</dbReference>
<proteinExistence type="inferred from homology"/>
<feature type="domain" description="PHD-type" evidence="17">
    <location>
        <begin position="10"/>
        <end position="66"/>
    </location>
</feature>
<dbReference type="PROSITE" id="PS51184">
    <property type="entry name" value="JMJC"/>
    <property type="match status" value="1"/>
</dbReference>
<dbReference type="InterPro" id="IPR003347">
    <property type="entry name" value="JmjC_dom"/>
</dbReference>
<evidence type="ECO:0000256" key="9">
    <source>
        <dbReference type="ARBA" id="ARBA00023002"/>
    </source>
</evidence>
<feature type="domain" description="JmjC" evidence="18">
    <location>
        <begin position="248"/>
        <end position="366"/>
    </location>
</feature>
<evidence type="ECO:0000256" key="2">
    <source>
        <dbReference type="ARBA" id="ARBA00004123"/>
    </source>
</evidence>
<dbReference type="InterPro" id="IPR050690">
    <property type="entry name" value="JHDM1_Histone_Demethylase"/>
</dbReference>
<dbReference type="Gene3D" id="2.60.120.650">
    <property type="entry name" value="Cupin"/>
    <property type="match status" value="1"/>
</dbReference>
<evidence type="ECO:0000256" key="13">
    <source>
        <dbReference type="ARBA" id="ARBA00023242"/>
    </source>
</evidence>
<keyword evidence="20" id="KW-1185">Reference proteome</keyword>
<sequence>METSTMEINNERCPLCPEEQAPLVARLDTWLMCDICEIWYHNSCLGLTAEECDRFDQYHCARCESAHGPSTCNLGTTPSNKKLQRKSSREHIKLNYADLDNGLAADEHVWGKILASKRFLSDTFPRKCGDEVTIAWVYETGMRQPFIVESPEGLDMRMPDPSLSVRDVSVLVGEWGDLFRVDSAGMLESKTKRISNIYILDVATQQELSGWTLSSWAAFFHDPARSKIRNVISLEMSGTELARQIVRPRIKHPHLTVHPLRSLRRELDWADHMWPPELKKTEYPKVQLYCLMSVKDSYTDFHIDFGGTSVFYHILSGAKTFYFIPPSEKNLKKYERWNNSFNQAGTFFADEVKDCYRVELKARNTM</sequence>
<dbReference type="SUPFAM" id="SSF51197">
    <property type="entry name" value="Clavaminate synthase-like"/>
    <property type="match status" value="1"/>
</dbReference>
<comment type="similarity">
    <text evidence="3">Belongs to the JHDM1 histone demethylase family.</text>
</comment>
<evidence type="ECO:0000313" key="19">
    <source>
        <dbReference type="EMBL" id="RUS24576.1"/>
    </source>
</evidence>
<evidence type="ECO:0000256" key="16">
    <source>
        <dbReference type="PROSITE-ProRule" id="PRU00146"/>
    </source>
</evidence>
<evidence type="ECO:0000256" key="15">
    <source>
        <dbReference type="ARBA" id="ARBA00047915"/>
    </source>
</evidence>
<evidence type="ECO:0000313" key="20">
    <source>
        <dbReference type="Proteomes" id="UP000274822"/>
    </source>
</evidence>
<evidence type="ECO:0000256" key="1">
    <source>
        <dbReference type="ARBA" id="ARBA00001954"/>
    </source>
</evidence>
<dbReference type="GO" id="GO:0005634">
    <property type="term" value="C:nucleus"/>
    <property type="evidence" value="ECO:0007669"/>
    <property type="project" value="UniProtKB-SubCell"/>
</dbReference>
<evidence type="ECO:0000256" key="8">
    <source>
        <dbReference type="ARBA" id="ARBA00022833"/>
    </source>
</evidence>
<comment type="catalytic activity">
    <reaction evidence="15">
        <text>N(6),N(6)-dimethyl-L-lysyl(36)-[histone H3] + 2 2-oxoglutarate + 2 O2 = L-lysyl(36)-[histone H3] + 2 formaldehyde + 2 succinate + 2 CO2</text>
        <dbReference type="Rhea" id="RHEA:42032"/>
        <dbReference type="Rhea" id="RHEA-COMP:9785"/>
        <dbReference type="Rhea" id="RHEA-COMP:9787"/>
        <dbReference type="ChEBI" id="CHEBI:15379"/>
        <dbReference type="ChEBI" id="CHEBI:16526"/>
        <dbReference type="ChEBI" id="CHEBI:16810"/>
        <dbReference type="ChEBI" id="CHEBI:16842"/>
        <dbReference type="ChEBI" id="CHEBI:29969"/>
        <dbReference type="ChEBI" id="CHEBI:30031"/>
        <dbReference type="ChEBI" id="CHEBI:61976"/>
        <dbReference type="EC" id="1.14.11.27"/>
    </reaction>
</comment>